<dbReference type="PRINTS" id="PR00119">
    <property type="entry name" value="CATATPASE"/>
</dbReference>
<dbReference type="SUPFAM" id="SSF81665">
    <property type="entry name" value="Calcium ATPase, transmembrane domain M"/>
    <property type="match status" value="1"/>
</dbReference>
<feature type="transmembrane region" description="Helical" evidence="10">
    <location>
        <begin position="770"/>
        <end position="790"/>
    </location>
</feature>
<dbReference type="InterPro" id="IPR059000">
    <property type="entry name" value="ATPase_P-type_domA"/>
</dbReference>
<dbReference type="InterPro" id="IPR006068">
    <property type="entry name" value="ATPase_P-typ_cation-transptr_C"/>
</dbReference>
<keyword evidence="2 10" id="KW-0812">Transmembrane</keyword>
<keyword evidence="9 10" id="KW-0472">Membrane</keyword>
<dbReference type="Pfam" id="PF00122">
    <property type="entry name" value="E1-E2_ATPase"/>
    <property type="match status" value="1"/>
</dbReference>
<dbReference type="InterPro" id="IPR001757">
    <property type="entry name" value="P_typ_ATPase"/>
</dbReference>
<dbReference type="Pfam" id="PF00702">
    <property type="entry name" value="Hydrolase"/>
    <property type="match status" value="1"/>
</dbReference>
<dbReference type="Pfam" id="PF00690">
    <property type="entry name" value="Cation_ATPase_N"/>
    <property type="match status" value="1"/>
</dbReference>
<feature type="transmembrane region" description="Helical" evidence="10">
    <location>
        <begin position="672"/>
        <end position="695"/>
    </location>
</feature>
<proteinExistence type="predicted"/>
<dbReference type="RefSeq" id="WP_203626002.1">
    <property type="nucleotide sequence ID" value="NZ_BOLQ01000001.1"/>
</dbReference>
<dbReference type="SMART" id="SM00831">
    <property type="entry name" value="Cation_ATPase_N"/>
    <property type="match status" value="1"/>
</dbReference>
<keyword evidence="3" id="KW-0479">Metal-binding</keyword>
<dbReference type="PRINTS" id="PR00120">
    <property type="entry name" value="HATPASE"/>
</dbReference>
<dbReference type="PANTHER" id="PTHR24093:SF506">
    <property type="entry name" value="CATION-TRANSPORTING ATPASE PMA1"/>
    <property type="match status" value="1"/>
</dbReference>
<keyword evidence="5" id="KW-0067">ATP-binding</keyword>
<dbReference type="InterPro" id="IPR023299">
    <property type="entry name" value="ATPase_P-typ_cyto_dom_N"/>
</dbReference>
<organism evidence="12 13">
    <name type="scientific">Lacticaseibacillus mingshuiensis</name>
    <dbReference type="NCBI Taxonomy" id="2799574"/>
    <lineage>
        <taxon>Bacteria</taxon>
        <taxon>Bacillati</taxon>
        <taxon>Bacillota</taxon>
        <taxon>Bacilli</taxon>
        <taxon>Lactobacillales</taxon>
        <taxon>Lactobacillaceae</taxon>
        <taxon>Lacticaseibacillus</taxon>
    </lineage>
</organism>
<dbReference type="PROSITE" id="PS00154">
    <property type="entry name" value="ATPASE_E1_E2"/>
    <property type="match status" value="1"/>
</dbReference>
<dbReference type="Proteomes" id="UP001597196">
    <property type="component" value="Unassembled WGS sequence"/>
</dbReference>
<dbReference type="SFLD" id="SFLDG00002">
    <property type="entry name" value="C1.7:_P-type_atpase_like"/>
    <property type="match status" value="1"/>
</dbReference>
<dbReference type="InterPro" id="IPR036412">
    <property type="entry name" value="HAD-like_sf"/>
</dbReference>
<evidence type="ECO:0000256" key="8">
    <source>
        <dbReference type="ARBA" id="ARBA00022989"/>
    </source>
</evidence>
<keyword evidence="13" id="KW-1185">Reference proteome</keyword>
<accession>A0ABW4CG04</accession>
<evidence type="ECO:0000256" key="5">
    <source>
        <dbReference type="ARBA" id="ARBA00022840"/>
    </source>
</evidence>
<comment type="caution">
    <text evidence="12">The sequence shown here is derived from an EMBL/GenBank/DDBJ whole genome shotgun (WGS) entry which is preliminary data.</text>
</comment>
<feature type="domain" description="Cation-transporting P-type ATPase N-terminal" evidence="11">
    <location>
        <begin position="7"/>
        <end position="81"/>
    </location>
</feature>
<evidence type="ECO:0000256" key="2">
    <source>
        <dbReference type="ARBA" id="ARBA00022692"/>
    </source>
</evidence>
<feature type="transmembrane region" description="Helical" evidence="10">
    <location>
        <begin position="87"/>
        <end position="106"/>
    </location>
</feature>
<dbReference type="Gene3D" id="3.40.50.1000">
    <property type="entry name" value="HAD superfamily/HAD-like"/>
    <property type="match status" value="1"/>
</dbReference>
<dbReference type="Gene3D" id="1.20.1110.10">
    <property type="entry name" value="Calcium-transporting ATPase, transmembrane domain"/>
    <property type="match status" value="1"/>
</dbReference>
<evidence type="ECO:0000256" key="7">
    <source>
        <dbReference type="ARBA" id="ARBA00022967"/>
    </source>
</evidence>
<feature type="transmembrane region" description="Helical" evidence="10">
    <location>
        <begin position="284"/>
        <end position="307"/>
    </location>
</feature>
<dbReference type="SFLD" id="SFLDF00027">
    <property type="entry name" value="p-type_atpase"/>
    <property type="match status" value="1"/>
</dbReference>
<feature type="transmembrane region" description="Helical" evidence="10">
    <location>
        <begin position="811"/>
        <end position="829"/>
    </location>
</feature>
<gene>
    <name evidence="12" type="ORF">ACFQ4P_01405</name>
</gene>
<evidence type="ECO:0000313" key="12">
    <source>
        <dbReference type="EMBL" id="MFD1428904.1"/>
    </source>
</evidence>
<dbReference type="Pfam" id="PF00689">
    <property type="entry name" value="Cation_ATPase_C"/>
    <property type="match status" value="1"/>
</dbReference>
<dbReference type="PANTHER" id="PTHR24093">
    <property type="entry name" value="CATION TRANSPORTING ATPASE"/>
    <property type="match status" value="1"/>
</dbReference>
<dbReference type="SUPFAM" id="SSF81653">
    <property type="entry name" value="Calcium ATPase, transduction domain A"/>
    <property type="match status" value="1"/>
</dbReference>
<feature type="transmembrane region" description="Helical" evidence="10">
    <location>
        <begin position="64"/>
        <end position="81"/>
    </location>
</feature>
<evidence type="ECO:0000256" key="10">
    <source>
        <dbReference type="SAM" id="Phobius"/>
    </source>
</evidence>
<evidence type="ECO:0000313" key="13">
    <source>
        <dbReference type="Proteomes" id="UP001597196"/>
    </source>
</evidence>
<keyword evidence="6" id="KW-0460">Magnesium</keyword>
<dbReference type="SFLD" id="SFLDS00003">
    <property type="entry name" value="Haloacid_Dehalogenase"/>
    <property type="match status" value="1"/>
</dbReference>
<reference evidence="13" key="1">
    <citation type="journal article" date="2019" name="Int. J. Syst. Evol. Microbiol.">
        <title>The Global Catalogue of Microorganisms (GCM) 10K type strain sequencing project: providing services to taxonomists for standard genome sequencing and annotation.</title>
        <authorList>
            <consortium name="The Broad Institute Genomics Platform"/>
            <consortium name="The Broad Institute Genome Sequencing Center for Infectious Disease"/>
            <person name="Wu L."/>
            <person name="Ma J."/>
        </authorList>
    </citation>
    <scope>NUCLEOTIDE SEQUENCE [LARGE SCALE GENOMIC DNA]</scope>
    <source>
        <strain evidence="13">CCM 8980</strain>
    </source>
</reference>
<feature type="transmembrane region" description="Helical" evidence="10">
    <location>
        <begin position="835"/>
        <end position="860"/>
    </location>
</feature>
<dbReference type="Gene3D" id="2.70.150.10">
    <property type="entry name" value="Calcium-transporting ATPase, cytoplasmic transduction domain A"/>
    <property type="match status" value="1"/>
</dbReference>
<dbReference type="InterPro" id="IPR044492">
    <property type="entry name" value="P_typ_ATPase_HD_dom"/>
</dbReference>
<dbReference type="EMBL" id="JBHTOC010000001">
    <property type="protein sequence ID" value="MFD1428904.1"/>
    <property type="molecule type" value="Genomic_DNA"/>
</dbReference>
<dbReference type="InterPro" id="IPR023298">
    <property type="entry name" value="ATPase_P-typ_TM_dom_sf"/>
</dbReference>
<dbReference type="InterPro" id="IPR008250">
    <property type="entry name" value="ATPase_P-typ_transduc_dom_A_sf"/>
</dbReference>
<keyword evidence="8 10" id="KW-1133">Transmembrane helix</keyword>
<keyword evidence="4" id="KW-0547">Nucleotide-binding</keyword>
<evidence type="ECO:0000256" key="9">
    <source>
        <dbReference type="ARBA" id="ARBA00023136"/>
    </source>
</evidence>
<dbReference type="InterPro" id="IPR018303">
    <property type="entry name" value="ATPase_P-typ_P_site"/>
</dbReference>
<name>A0ABW4CG04_9LACO</name>
<evidence type="ECO:0000259" key="11">
    <source>
        <dbReference type="SMART" id="SM00831"/>
    </source>
</evidence>
<evidence type="ECO:0000256" key="6">
    <source>
        <dbReference type="ARBA" id="ARBA00022842"/>
    </source>
</evidence>
<evidence type="ECO:0000256" key="1">
    <source>
        <dbReference type="ARBA" id="ARBA00004141"/>
    </source>
</evidence>
<sequence>MPNRPSDLTQMSAAALADKLTTNQTTGLTTAQLQAARAQYGDNALAAAPKIPLWRRILGHLQDITSLILIFAVAVSTYLGLTTDSDWTKVFILAAIIVLNVGISLFQEGRAEKAIASLQAMSDHTVTVIREGQTQTISTTDLVPGDLIQLVPGDIVPADARLIGAGELVVNESILTGESEAVVKSATSQPVERLEEAGNIVFSGTAITQGRMQALVIATGMHTALGKIAGMINQTQRGQTLLDQRLNVLAKRLSLFAVAGGVVTILLSTLLHNETLVDSLMVGVSLAIAAVPETLPVIVTLALTYGVQQMAKRHAIIRRVTAVETIGNVTVIASDKTGTLTQNQMTVVRYWDGHEAPQPVAQDTPLRPAALQNVRQVLLATNATLATEDQAAVGDSTEQALVRLAADHALTRDAVAQDAPRLAEDPFDSHKKTMATLHRDADGRYFAIIKGAVDRLQFRDVTPHALQEMNDDFAQEGLRVLAAGVHRFLEKPGADWATALDDLDFLGLFGIMDPARPEVPAAIKEAQRAGIRPVMITGDHPATATAIATQIGILHPGDKVMTGGELAQLDDDAFAEVIDDIRVFARTTPADKLRIVKTWQNRGEVVAMTGDGVNDAPALRQADVGVAMGITGTEVAKQAADMILTDDNFATIISAVRQGRVVYQNILKAVEFLVSVNFAQILTMVAAVLLGWGAIMSPEQLLIVNIIADGIPGLFLSREPGERGIMAFPPLAKDASIWAYGLGQRVAVRAGTYMTLILGTYALGRFTLSTNVPAVGMTMLFFLLAIGSMLDVYPIKERQPLTRASLTANLWLTRTIMILIAVLVTIGLTPALANIFGLVALTATQWLIVAVLVWVPAVIVETFKRWQLKKTAGPAWTIDESKIG</sequence>
<evidence type="ECO:0000256" key="4">
    <source>
        <dbReference type="ARBA" id="ARBA00022741"/>
    </source>
</evidence>
<protein>
    <submittedName>
        <fullName evidence="12">Cation-translocating P-type ATPase</fullName>
    </submittedName>
</protein>
<dbReference type="InterPro" id="IPR023214">
    <property type="entry name" value="HAD_sf"/>
</dbReference>
<dbReference type="NCBIfam" id="TIGR01494">
    <property type="entry name" value="ATPase_P-type"/>
    <property type="match status" value="2"/>
</dbReference>
<feature type="transmembrane region" description="Helical" evidence="10">
    <location>
        <begin position="253"/>
        <end position="272"/>
    </location>
</feature>
<dbReference type="SUPFAM" id="SSF56784">
    <property type="entry name" value="HAD-like"/>
    <property type="match status" value="1"/>
</dbReference>
<comment type="subcellular location">
    <subcellularLocation>
        <location evidence="1">Membrane</location>
        <topology evidence="1">Multi-pass membrane protein</topology>
    </subcellularLocation>
</comment>
<evidence type="ECO:0000256" key="3">
    <source>
        <dbReference type="ARBA" id="ARBA00022723"/>
    </source>
</evidence>
<keyword evidence="7" id="KW-1278">Translocase</keyword>
<dbReference type="Gene3D" id="3.40.1110.10">
    <property type="entry name" value="Calcium-transporting ATPase, cytoplasmic domain N"/>
    <property type="match status" value="1"/>
</dbReference>
<dbReference type="InterPro" id="IPR004014">
    <property type="entry name" value="ATPase_P-typ_cation-transptr_N"/>
</dbReference>